<dbReference type="KEGG" id="spap:H3Z74_01850"/>
<dbReference type="SUPFAM" id="SSF53795">
    <property type="entry name" value="PEP carboxykinase-like"/>
    <property type="match status" value="1"/>
</dbReference>
<evidence type="ECO:0008006" key="3">
    <source>
        <dbReference type="Google" id="ProtNLM"/>
    </source>
</evidence>
<name>A0A7H0LK15_9SPHN</name>
<keyword evidence="2" id="KW-1185">Reference proteome</keyword>
<evidence type="ECO:0000313" key="1">
    <source>
        <dbReference type="EMBL" id="QNQ10018.1"/>
    </source>
</evidence>
<gene>
    <name evidence="1" type="ORF">H3Z74_01850</name>
</gene>
<dbReference type="InterPro" id="IPR027417">
    <property type="entry name" value="P-loop_NTPase"/>
</dbReference>
<reference evidence="1 2" key="1">
    <citation type="submission" date="2020-09" db="EMBL/GenBank/DDBJ databases">
        <title>Sphingomonas sp., a new species isolated from pork steak.</title>
        <authorList>
            <person name="Heidler von Heilborn D."/>
        </authorList>
    </citation>
    <scope>NUCLEOTIDE SEQUENCE [LARGE SCALE GENOMIC DNA]</scope>
    <source>
        <strain evidence="2">S8-3T</strain>
    </source>
</reference>
<accession>A0A7H0LK15</accession>
<organism evidence="1 2">
    <name type="scientific">Sphingomonas alpina</name>
    <dbReference type="NCBI Taxonomy" id="653931"/>
    <lineage>
        <taxon>Bacteria</taxon>
        <taxon>Pseudomonadati</taxon>
        <taxon>Pseudomonadota</taxon>
        <taxon>Alphaproteobacteria</taxon>
        <taxon>Sphingomonadales</taxon>
        <taxon>Sphingomonadaceae</taxon>
        <taxon>Sphingomonas</taxon>
    </lineage>
</organism>
<dbReference type="EMBL" id="CP061038">
    <property type="protein sequence ID" value="QNQ10018.1"/>
    <property type="molecule type" value="Genomic_DNA"/>
</dbReference>
<dbReference type="Gene3D" id="3.40.50.300">
    <property type="entry name" value="P-loop containing nucleotide triphosphate hydrolases"/>
    <property type="match status" value="1"/>
</dbReference>
<dbReference type="AlphaFoldDB" id="A0A7H0LK15"/>
<dbReference type="RefSeq" id="WP_187762325.1">
    <property type="nucleotide sequence ID" value="NZ_CP061038.1"/>
</dbReference>
<proteinExistence type="predicted"/>
<sequence length="316" mass="33755">MTFDYLFGGLTIRSSLRFDGLREGRSTGAHPDIMVTSGTGTAPEPDHEHFAWPGRYGLKLGEYRGQWLMRSAFDGSFLIARDGTSIQVFCDHLPPSQALTDVLVRRILPRVTTLFGATAIHSAALAGRGGALMLLGRSGAGKSTLSAALAHFLGWEILSDDISILRGDGAPMLTPAATGVCLWPPSRDGLGLAPEHCTEMPGYDGKLRYDPYRGSGDPALLQAFVFLDRTADCTSPRLERLSLAQGVAEIVPQIIRFNPHGSSAAERVAALGTLAPIMRSTPVWRLIYPASYAALSTVAATISGLIAPQRQDHTGA</sequence>
<dbReference type="Proteomes" id="UP000516148">
    <property type="component" value="Chromosome"/>
</dbReference>
<protein>
    <recommendedName>
        <fullName evidence="3">Serine kinase</fullName>
    </recommendedName>
</protein>
<evidence type="ECO:0000313" key="2">
    <source>
        <dbReference type="Proteomes" id="UP000516148"/>
    </source>
</evidence>